<evidence type="ECO:0000256" key="1">
    <source>
        <dbReference type="SAM" id="MobiDB-lite"/>
    </source>
</evidence>
<feature type="compositionally biased region" description="Acidic residues" evidence="1">
    <location>
        <begin position="86"/>
        <end position="98"/>
    </location>
</feature>
<evidence type="ECO:0000313" key="2">
    <source>
        <dbReference type="EMBL" id="CAE7395872.1"/>
    </source>
</evidence>
<proteinExistence type="predicted"/>
<feature type="compositionally biased region" description="Low complexity" evidence="1">
    <location>
        <begin position="63"/>
        <end position="76"/>
    </location>
</feature>
<feature type="compositionally biased region" description="Basic and acidic residues" evidence="1">
    <location>
        <begin position="209"/>
        <end position="218"/>
    </location>
</feature>
<accession>A0A812QNI5</accession>
<dbReference type="Proteomes" id="UP000604046">
    <property type="component" value="Unassembled WGS sequence"/>
</dbReference>
<feature type="region of interest" description="Disordered" evidence="1">
    <location>
        <begin position="1"/>
        <end position="231"/>
    </location>
</feature>
<reference evidence="2" key="1">
    <citation type="submission" date="2021-02" db="EMBL/GenBank/DDBJ databases">
        <authorList>
            <person name="Dougan E. K."/>
            <person name="Rhodes N."/>
            <person name="Thang M."/>
            <person name="Chan C."/>
        </authorList>
    </citation>
    <scope>NUCLEOTIDE SEQUENCE</scope>
</reference>
<dbReference type="EMBL" id="CAJNDS010002257">
    <property type="protein sequence ID" value="CAE7395872.1"/>
    <property type="molecule type" value="Genomic_DNA"/>
</dbReference>
<comment type="caution">
    <text evidence="2">The sequence shown here is derived from an EMBL/GenBank/DDBJ whole genome shotgun (WGS) entry which is preliminary data.</text>
</comment>
<dbReference type="AlphaFoldDB" id="A0A812QNI5"/>
<feature type="compositionally biased region" description="Basic and acidic residues" evidence="1">
    <location>
        <begin position="16"/>
        <end position="31"/>
    </location>
</feature>
<feature type="compositionally biased region" description="Basic and acidic residues" evidence="1">
    <location>
        <begin position="140"/>
        <end position="152"/>
    </location>
</feature>
<feature type="compositionally biased region" description="Low complexity" evidence="1">
    <location>
        <begin position="118"/>
        <end position="136"/>
    </location>
</feature>
<gene>
    <name evidence="2" type="ORF">SNAT2548_LOCUS21560</name>
</gene>
<organism evidence="2 3">
    <name type="scientific">Symbiodinium natans</name>
    <dbReference type="NCBI Taxonomy" id="878477"/>
    <lineage>
        <taxon>Eukaryota</taxon>
        <taxon>Sar</taxon>
        <taxon>Alveolata</taxon>
        <taxon>Dinophyceae</taxon>
        <taxon>Suessiales</taxon>
        <taxon>Symbiodiniaceae</taxon>
        <taxon>Symbiodinium</taxon>
    </lineage>
</organism>
<feature type="compositionally biased region" description="Basic and acidic residues" evidence="1">
    <location>
        <begin position="99"/>
        <end position="108"/>
    </location>
</feature>
<keyword evidence="3" id="KW-1185">Reference proteome</keyword>
<evidence type="ECO:0000313" key="3">
    <source>
        <dbReference type="Proteomes" id="UP000604046"/>
    </source>
</evidence>
<protein>
    <submittedName>
        <fullName evidence="2">Uncharacterized protein</fullName>
    </submittedName>
</protein>
<name>A0A812QNI5_9DINO</name>
<sequence length="390" mass="41567">MASVGLPGPPARRHSARLDAEAKVKAADKALKALANSKPKAKSSARLVTYSRRVEPGPKLVRASRASGASGASGASTTLKRKDRCEDEDEDEDDDEDYGMDRERESKKSSAKAKAKASKSGALPPSLRPSALRPPSTRNEPLKEEDPPHVQEDWGPWLTSNRLNAKTAKTLKPQVRPRPTEAKSQKRKAAQAAVAAPGVQRDASNASKYSDRARAARVERHKGHTRVQATAADNGLTLHTLHGTLPTSVDFFERVSDVSDVGSAAADDYKTTLPPLPELCVEKVEELVKPQAEPPKDATDKVRSLALAEEAPETPGPGEALAGPWKKVVVCGDLNGDVQLLQRTLEEAGAADLAFAVGRFLPLACAVVRQGRQCQLASLSTQALEAGDVA</sequence>